<sequence length="193" mass="21710">MNLLESKLKRSTQRLKTFMESATPAYRLRPLHLKEPIAQMMSPTSTALAISVPRNKRGLATITLRTQRAKDDKLFSEDEQRILDLTDSELKLIVEEISNCSQDLVRLAIHYEKKRKTSRRVFVCQSSGYEKYIATADPGSDISENQYLLHLNKHSPASLVTTIRVKSTASISIYEEAQTTVGTGKPDGEVAQN</sequence>
<dbReference type="EMBL" id="LSSM01001949">
    <property type="protein sequence ID" value="OMJ23860.1"/>
    <property type="molecule type" value="Genomic_DNA"/>
</dbReference>
<organism evidence="1 2">
    <name type="scientific">Smittium culicis</name>
    <dbReference type="NCBI Taxonomy" id="133412"/>
    <lineage>
        <taxon>Eukaryota</taxon>
        <taxon>Fungi</taxon>
        <taxon>Fungi incertae sedis</taxon>
        <taxon>Zoopagomycota</taxon>
        <taxon>Kickxellomycotina</taxon>
        <taxon>Harpellomycetes</taxon>
        <taxon>Harpellales</taxon>
        <taxon>Legeriomycetaceae</taxon>
        <taxon>Smittium</taxon>
    </lineage>
</organism>
<dbReference type="Proteomes" id="UP000187429">
    <property type="component" value="Unassembled WGS sequence"/>
</dbReference>
<evidence type="ECO:0000313" key="1">
    <source>
        <dbReference type="EMBL" id="OMJ23860.1"/>
    </source>
</evidence>
<protein>
    <submittedName>
        <fullName evidence="1">Uncharacterized protein</fullName>
    </submittedName>
</protein>
<gene>
    <name evidence="1" type="ORF">AYI69_g4842</name>
</gene>
<evidence type="ECO:0000313" key="2">
    <source>
        <dbReference type="Proteomes" id="UP000187429"/>
    </source>
</evidence>
<dbReference type="AlphaFoldDB" id="A0A1R1YAH1"/>
<name>A0A1R1YAH1_9FUNG</name>
<reference evidence="2" key="1">
    <citation type="submission" date="2017-01" db="EMBL/GenBank/DDBJ databases">
        <authorList>
            <person name="Wang Y."/>
            <person name="White M."/>
            <person name="Kvist S."/>
            <person name="Moncalvo J.-M."/>
        </authorList>
    </citation>
    <scope>NUCLEOTIDE SEQUENCE [LARGE SCALE GENOMIC DNA]</scope>
    <source>
        <strain evidence="2">ID-206-W2</strain>
    </source>
</reference>
<keyword evidence="2" id="KW-1185">Reference proteome</keyword>
<proteinExistence type="predicted"/>
<comment type="caution">
    <text evidence="1">The sequence shown here is derived from an EMBL/GenBank/DDBJ whole genome shotgun (WGS) entry which is preliminary data.</text>
</comment>
<accession>A0A1R1YAH1</accession>